<comment type="caution">
    <text evidence="1">The sequence shown here is derived from an EMBL/GenBank/DDBJ whole genome shotgun (WGS) entry which is preliminary data.</text>
</comment>
<dbReference type="EMBL" id="JBIVGG010000012">
    <property type="protein sequence ID" value="MFJ4082773.1"/>
    <property type="molecule type" value="Genomic_DNA"/>
</dbReference>
<reference evidence="1 2" key="1">
    <citation type="submission" date="2024-10" db="EMBL/GenBank/DDBJ databases">
        <title>The Natural Products Discovery Center: Release of the First 8490 Sequenced Strains for Exploring Actinobacteria Biosynthetic Diversity.</title>
        <authorList>
            <person name="Kalkreuter E."/>
            <person name="Kautsar S.A."/>
            <person name="Yang D."/>
            <person name="Bader C.D."/>
            <person name="Teijaro C.N."/>
            <person name="Fluegel L."/>
            <person name="Davis C.M."/>
            <person name="Simpson J.R."/>
            <person name="Lauterbach L."/>
            <person name="Steele A.D."/>
            <person name="Gui C."/>
            <person name="Meng S."/>
            <person name="Li G."/>
            <person name="Viehrig K."/>
            <person name="Ye F."/>
            <person name="Su P."/>
            <person name="Kiefer A.F."/>
            <person name="Nichols A."/>
            <person name="Cepeda A.J."/>
            <person name="Yan W."/>
            <person name="Fan B."/>
            <person name="Jiang Y."/>
            <person name="Adhikari A."/>
            <person name="Zheng C.-J."/>
            <person name="Schuster L."/>
            <person name="Cowan T.M."/>
            <person name="Smanski M.J."/>
            <person name="Chevrette M.G."/>
            <person name="De Carvalho L.P.S."/>
            <person name="Shen B."/>
        </authorList>
    </citation>
    <scope>NUCLEOTIDE SEQUENCE [LARGE SCALE GENOMIC DNA]</scope>
    <source>
        <strain evidence="1 2">NPDC089932</strain>
    </source>
</reference>
<name>A0ABW8FLG0_9ACTN</name>
<organism evidence="1 2">
    <name type="scientific">Streptomyces iakyrus</name>
    <dbReference type="NCBI Taxonomy" id="68219"/>
    <lineage>
        <taxon>Bacteria</taxon>
        <taxon>Bacillati</taxon>
        <taxon>Actinomycetota</taxon>
        <taxon>Actinomycetes</taxon>
        <taxon>Kitasatosporales</taxon>
        <taxon>Streptomycetaceae</taxon>
        <taxon>Streptomyces</taxon>
    </lineage>
</organism>
<proteinExistence type="predicted"/>
<evidence type="ECO:0000313" key="1">
    <source>
        <dbReference type="EMBL" id="MFJ4082773.1"/>
    </source>
</evidence>
<evidence type="ECO:0000313" key="2">
    <source>
        <dbReference type="Proteomes" id="UP001617511"/>
    </source>
</evidence>
<dbReference type="RefSeq" id="WP_318108579.1">
    <property type="nucleotide sequence ID" value="NZ_JBEYEN010000010.1"/>
</dbReference>
<keyword evidence="2" id="KW-1185">Reference proteome</keyword>
<accession>A0ABW8FLG0</accession>
<sequence>MRKYCKSYPLGELRGFPGWSAGAQPEERELADDTTVFLCDEFTVMLSPVGVDKDKRLFTEDTPEWREFCETTLKFSIPDDLAFAYVESEPS</sequence>
<dbReference type="Proteomes" id="UP001617511">
    <property type="component" value="Unassembled WGS sequence"/>
</dbReference>
<gene>
    <name evidence="1" type="ORF">ACIP2Z_27910</name>
</gene>
<protein>
    <submittedName>
        <fullName evidence="1">Uncharacterized protein</fullName>
    </submittedName>
</protein>